<name>A0A147KBU7_9BACI</name>
<dbReference type="Pfam" id="PF19945">
    <property type="entry name" value="DUF6407"/>
    <property type="match status" value="1"/>
</dbReference>
<organism evidence="1 2">
    <name type="scientific">Bacillus coahuilensis p1.1.43</name>
    <dbReference type="NCBI Taxonomy" id="1150625"/>
    <lineage>
        <taxon>Bacteria</taxon>
        <taxon>Bacillati</taxon>
        <taxon>Bacillota</taxon>
        <taxon>Bacilli</taxon>
        <taxon>Bacillales</taxon>
        <taxon>Bacillaceae</taxon>
        <taxon>Bacillus</taxon>
    </lineage>
</organism>
<dbReference type="Proteomes" id="UP000074108">
    <property type="component" value="Unassembled WGS sequence"/>
</dbReference>
<evidence type="ECO:0000313" key="2">
    <source>
        <dbReference type="Proteomes" id="UP000074108"/>
    </source>
</evidence>
<sequence length="97" mass="11506">MKQNLHDFVKERLTAIPLDENNRNEMESFQQMIRDAIDYYGLNSYEEVEVMRSKKVHFIYIHSIIEETLLSKVAQIALSDEHANIENVYAGRVIREY</sequence>
<accession>A0A147KBU7</accession>
<dbReference type="AlphaFoldDB" id="A0A147KBU7"/>
<dbReference type="PATRIC" id="fig|1150625.3.peg.405"/>
<dbReference type="OrthoDB" id="2941692at2"/>
<evidence type="ECO:0000313" key="1">
    <source>
        <dbReference type="EMBL" id="KUP08933.1"/>
    </source>
</evidence>
<keyword evidence="2" id="KW-1185">Reference proteome</keyword>
<proteinExistence type="predicted"/>
<protein>
    <submittedName>
        <fullName evidence="1">Uncharacterized protein</fullName>
    </submittedName>
</protein>
<dbReference type="STRING" id="1150625.Q75_01915"/>
<dbReference type="EMBL" id="LDYG01000006">
    <property type="protein sequence ID" value="KUP08933.1"/>
    <property type="molecule type" value="Genomic_DNA"/>
</dbReference>
<reference evidence="1 2" key="1">
    <citation type="journal article" date="2016" name="Front. Microbiol.">
        <title>Microevolution Analysis of Bacillus coahuilensis Unveils Differences in Phosphorus Acquisition Strategies and Their Regulation.</title>
        <authorList>
            <person name="Gomez-Lunar Z."/>
            <person name="Hernandez-Gonzalez I."/>
            <person name="Rodriguez-Torres M.D."/>
            <person name="Souza V."/>
            <person name="Olmedo-Alvarez G."/>
        </authorList>
    </citation>
    <scope>NUCLEOTIDE SEQUENCE [LARGE SCALE GENOMIC DNA]</scope>
    <source>
        <strain evidence="2">p1.1.43</strain>
    </source>
</reference>
<gene>
    <name evidence="1" type="ORF">Q75_01915</name>
</gene>
<comment type="caution">
    <text evidence="1">The sequence shown here is derived from an EMBL/GenBank/DDBJ whole genome shotgun (WGS) entry which is preliminary data.</text>
</comment>
<dbReference type="InterPro" id="IPR045640">
    <property type="entry name" value="DUF6407"/>
</dbReference>
<dbReference type="RefSeq" id="WP_059350169.1">
    <property type="nucleotide sequence ID" value="NZ_LDYG01000006.1"/>
</dbReference>